<accession>A0A1S2VN90</accession>
<evidence type="ECO:0000256" key="1">
    <source>
        <dbReference type="SAM" id="SignalP"/>
    </source>
</evidence>
<dbReference type="InterPro" id="IPR011110">
    <property type="entry name" value="Reg_prop"/>
</dbReference>
<dbReference type="EMBL" id="MORL01000003">
    <property type="protein sequence ID" value="OIN59675.1"/>
    <property type="molecule type" value="Genomic_DNA"/>
</dbReference>
<dbReference type="InterPro" id="IPR015943">
    <property type="entry name" value="WD40/YVTN_repeat-like_dom_sf"/>
</dbReference>
<feature type="signal peptide" evidence="1">
    <location>
        <begin position="1"/>
        <end position="21"/>
    </location>
</feature>
<gene>
    <name evidence="3" type="ORF">BLX24_07340</name>
</gene>
<dbReference type="InterPro" id="IPR048954">
    <property type="entry name" value="PorZ_N"/>
</dbReference>
<dbReference type="AlphaFoldDB" id="A0A1S2VN90"/>
<name>A0A1S2VN90_9BACT</name>
<reference evidence="3 4" key="1">
    <citation type="submission" date="2016-10" db="EMBL/GenBank/DDBJ databases">
        <title>Arsenicibacter rosenii gen. nov., sp. nov., an efficient arsenic-methylating bacterium isolated from an arsenic-contaminated paddy soil.</title>
        <authorList>
            <person name="Huang K."/>
        </authorList>
    </citation>
    <scope>NUCLEOTIDE SEQUENCE [LARGE SCALE GENOMIC DNA]</scope>
    <source>
        <strain evidence="3 4">SM-1</strain>
    </source>
</reference>
<keyword evidence="1" id="KW-0732">Signal</keyword>
<organism evidence="3 4">
    <name type="scientific">Arsenicibacter rosenii</name>
    <dbReference type="NCBI Taxonomy" id="1750698"/>
    <lineage>
        <taxon>Bacteria</taxon>
        <taxon>Pseudomonadati</taxon>
        <taxon>Bacteroidota</taxon>
        <taxon>Cytophagia</taxon>
        <taxon>Cytophagales</taxon>
        <taxon>Spirosomataceae</taxon>
        <taxon>Arsenicibacter</taxon>
    </lineage>
</organism>
<evidence type="ECO:0000259" key="2">
    <source>
        <dbReference type="Pfam" id="PF21544"/>
    </source>
</evidence>
<dbReference type="Proteomes" id="UP000181790">
    <property type="component" value="Unassembled WGS sequence"/>
</dbReference>
<feature type="chain" id="PRO_5010320611" description="PorZ N-terminal beta-propeller domain-containing protein" evidence="1">
    <location>
        <begin position="22"/>
        <end position="745"/>
    </location>
</feature>
<dbReference type="Pfam" id="PF21544">
    <property type="entry name" value="PorZ_N_b_propeller"/>
    <property type="match status" value="1"/>
</dbReference>
<comment type="caution">
    <text evidence="3">The sequence shown here is derived from an EMBL/GenBank/DDBJ whole genome shotgun (WGS) entry which is preliminary data.</text>
</comment>
<dbReference type="Pfam" id="PF07494">
    <property type="entry name" value="Reg_prop"/>
    <property type="match status" value="2"/>
</dbReference>
<feature type="domain" description="PorZ N-terminal beta-propeller" evidence="2">
    <location>
        <begin position="46"/>
        <end position="214"/>
    </location>
</feature>
<dbReference type="Gene3D" id="2.130.10.10">
    <property type="entry name" value="YVTN repeat-like/Quinoprotein amine dehydrogenase"/>
    <property type="match status" value="1"/>
</dbReference>
<keyword evidence="4" id="KW-1185">Reference proteome</keyword>
<evidence type="ECO:0000313" key="4">
    <source>
        <dbReference type="Proteomes" id="UP000181790"/>
    </source>
</evidence>
<dbReference type="NCBIfam" id="TIGR04183">
    <property type="entry name" value="Por_Secre_tail"/>
    <property type="match status" value="1"/>
</dbReference>
<dbReference type="RefSeq" id="WP_071502471.1">
    <property type="nucleotide sequence ID" value="NZ_MORL01000003.1"/>
</dbReference>
<proteinExistence type="predicted"/>
<sequence>MWTINRKILLFALCPLLSAHSQPVGTWQAYASYRSAGAVDVVGGQVYAATRYGLFYYNKATGETAPLSKVNGLSDVGVSRLFYDTPSKKLLIYYRSGMIDLLSVNEQGEPTGEIQPVDAIRNATQLPAGRQANQAYIPGAGRNVYVSTNFGIVVFDPAQAGIRDTYRNIAPGGADVAVQATALSQDTLYALTNRGLLAAPFSDKVNLAYFGNWRPLATPEGQAITALGSVGGRLRAAVDGIGVYERQQGRWVSILATATTPVRFFPTPRAAATPADINQLVSIGTRLTNAAGVVFQGNLLAKPQDAVADGAGVWVADAQNGLLQGQNSTFQAIVPEGPPSDQFPRLFAYSQQLVALGGDNPDTPAGLDADRQSGKLAVAEGRWQAYPATRFPFNAAAYVVAGQQLFLGSYGGGLWSQTEGGNPVAIPLPSTISPYITALATDYDGNLWIATAPTGTQPTSLHVRRANGQFESFRTVSQQNIVQIVPDDNGNIWLRLSYSSILVVNPQTSQTRYLYATANEGGLPDNVVRTLVKDKNGLIWAGTDLGVAVFDDPYTVFTGAVNANIPILNRRRLLANESVTAMAVDGSNRKWIATKSGLYRVAADGTELFETFTTANSPLPSGQILDMAVEPVSGNVFVATAAGLVSYRGTATEPAGALSKVTVFPNPVRPDFSGVVAINGLIDQATVKILDAAGQLVYETKAQGGTATWNLLDYRGRSARTGIYLVVVISANGGEGVAGKLAVVR</sequence>
<protein>
    <recommendedName>
        <fullName evidence="2">PorZ N-terminal beta-propeller domain-containing protein</fullName>
    </recommendedName>
</protein>
<dbReference type="InterPro" id="IPR026444">
    <property type="entry name" value="Secre_tail"/>
</dbReference>
<dbReference type="SUPFAM" id="SSF63829">
    <property type="entry name" value="Calcium-dependent phosphotriesterase"/>
    <property type="match status" value="1"/>
</dbReference>
<evidence type="ECO:0000313" key="3">
    <source>
        <dbReference type="EMBL" id="OIN59675.1"/>
    </source>
</evidence>